<feature type="domain" description="Peptidase M24" evidence="4">
    <location>
        <begin position="1"/>
        <end position="66"/>
    </location>
</feature>
<comment type="caution">
    <text evidence="5">The sequence shown here is derived from an EMBL/GenBank/DDBJ whole genome shotgun (WGS) entry which is preliminary data.</text>
</comment>
<keyword evidence="6" id="KW-1185">Reference proteome</keyword>
<dbReference type="InterPro" id="IPR001131">
    <property type="entry name" value="Peptidase_M24B_aminopep-P_CS"/>
</dbReference>
<proteinExistence type="inferred from homology"/>
<sequence length="84" mass="9188">IEEAGFGEYFLHRVGHGLGMDVHEYPSLHGQNDDIIEIGNVFTVEPGIYVPGLAGVRIEDDLIITAEGAETLTSFPKELTILHL</sequence>
<evidence type="ECO:0000256" key="2">
    <source>
        <dbReference type="ARBA" id="ARBA00022801"/>
    </source>
</evidence>
<name>A0ABX3GCL1_9BACL</name>
<gene>
    <name evidence="5" type="ORF">BSO21_33010</name>
</gene>
<dbReference type="RefSeq" id="WP_144024878.1">
    <property type="nucleotide sequence ID" value="NZ_MPVP01000573.1"/>
</dbReference>
<dbReference type="PROSITE" id="PS00491">
    <property type="entry name" value="PROLINE_PEPTIDASE"/>
    <property type="match status" value="1"/>
</dbReference>
<keyword evidence="1 3" id="KW-0479">Metal-binding</keyword>
<protein>
    <submittedName>
        <fullName evidence="5">Peptidase M24 family protein</fullName>
    </submittedName>
</protein>
<dbReference type="Proteomes" id="UP000187158">
    <property type="component" value="Unassembled WGS sequence"/>
</dbReference>
<evidence type="ECO:0000256" key="1">
    <source>
        <dbReference type="ARBA" id="ARBA00022723"/>
    </source>
</evidence>
<dbReference type="Pfam" id="PF00557">
    <property type="entry name" value="Peptidase_M24"/>
    <property type="match status" value="1"/>
</dbReference>
<dbReference type="EMBL" id="MPVP01000573">
    <property type="protein sequence ID" value="OMC99119.1"/>
    <property type="molecule type" value="Genomic_DNA"/>
</dbReference>
<dbReference type="Gene3D" id="3.90.230.10">
    <property type="entry name" value="Creatinase/methionine aminopeptidase superfamily"/>
    <property type="match status" value="1"/>
</dbReference>
<dbReference type="SUPFAM" id="SSF55920">
    <property type="entry name" value="Creatinase/aminopeptidase"/>
    <property type="match status" value="1"/>
</dbReference>
<evidence type="ECO:0000313" key="6">
    <source>
        <dbReference type="Proteomes" id="UP000187158"/>
    </source>
</evidence>
<organism evidence="5 6">
    <name type="scientific">Paenibacillus odorifer</name>
    <dbReference type="NCBI Taxonomy" id="189426"/>
    <lineage>
        <taxon>Bacteria</taxon>
        <taxon>Bacillati</taxon>
        <taxon>Bacillota</taxon>
        <taxon>Bacilli</taxon>
        <taxon>Bacillales</taxon>
        <taxon>Paenibacillaceae</taxon>
        <taxon>Paenibacillus</taxon>
    </lineage>
</organism>
<accession>A0ABX3GCL1</accession>
<dbReference type="InterPro" id="IPR036005">
    <property type="entry name" value="Creatinase/aminopeptidase-like"/>
</dbReference>
<dbReference type="InterPro" id="IPR050659">
    <property type="entry name" value="Peptidase_M24B"/>
</dbReference>
<feature type="non-terminal residue" evidence="5">
    <location>
        <position position="1"/>
    </location>
</feature>
<reference evidence="5 6" key="1">
    <citation type="submission" date="2016-11" db="EMBL/GenBank/DDBJ databases">
        <title>Paenibacillus species isolates.</title>
        <authorList>
            <person name="Beno S.M."/>
        </authorList>
    </citation>
    <scope>NUCLEOTIDE SEQUENCE [LARGE SCALE GENOMIC DNA]</scope>
    <source>
        <strain evidence="5 6">FSL H7-0433</strain>
    </source>
</reference>
<comment type="similarity">
    <text evidence="3">Belongs to the peptidase M24B family.</text>
</comment>
<dbReference type="InterPro" id="IPR000994">
    <property type="entry name" value="Pept_M24"/>
</dbReference>
<dbReference type="PANTHER" id="PTHR46112">
    <property type="entry name" value="AMINOPEPTIDASE"/>
    <property type="match status" value="1"/>
</dbReference>
<evidence type="ECO:0000313" key="5">
    <source>
        <dbReference type="EMBL" id="OMC99119.1"/>
    </source>
</evidence>
<dbReference type="PANTHER" id="PTHR46112:SF3">
    <property type="entry name" value="AMINOPEPTIDASE YPDF"/>
    <property type="match status" value="1"/>
</dbReference>
<keyword evidence="2" id="KW-0378">Hydrolase</keyword>
<evidence type="ECO:0000256" key="3">
    <source>
        <dbReference type="RuleBase" id="RU000590"/>
    </source>
</evidence>
<evidence type="ECO:0000259" key="4">
    <source>
        <dbReference type="Pfam" id="PF00557"/>
    </source>
</evidence>